<dbReference type="AlphaFoldDB" id="A0A316WS07"/>
<proteinExistence type="predicted"/>
<dbReference type="RefSeq" id="WP_109622141.1">
    <property type="nucleotide sequence ID" value="NZ_PPEI02000004.1"/>
</dbReference>
<comment type="caution">
    <text evidence="1">The sequence shown here is derived from an EMBL/GenBank/DDBJ whole genome shotgun (WGS) entry which is preliminary data.</text>
</comment>
<reference evidence="1" key="1">
    <citation type="submission" date="2018-04" db="EMBL/GenBank/DDBJ databases">
        <title>Draft Genome Sequences of Chryseobacterium lactis NCTC11390T isolated from milk, Chryseobacterium oncorhynchi 701B-08T from rainbow trout, and Chryseobacterium viscerum 687B-08T from diseased fish.</title>
        <authorList>
            <person name="Jeong J.-J."/>
            <person name="Lee Y.J."/>
            <person name="Pathiraja D."/>
            <person name="Park B."/>
            <person name="Choi I.-G."/>
            <person name="Kim K.D."/>
        </authorList>
    </citation>
    <scope>NUCLEOTIDE SEQUENCE [LARGE SCALE GENOMIC DNA]</scope>
    <source>
        <strain evidence="1">701B-08</strain>
    </source>
</reference>
<keyword evidence="2" id="KW-1185">Reference proteome</keyword>
<dbReference type="EMBL" id="PPEI02000004">
    <property type="protein sequence ID" value="PWN63296.1"/>
    <property type="molecule type" value="Genomic_DNA"/>
</dbReference>
<dbReference type="Proteomes" id="UP000236182">
    <property type="component" value="Unassembled WGS sequence"/>
</dbReference>
<accession>A0A316WS07</accession>
<protein>
    <submittedName>
        <fullName evidence="1">Uncharacterized protein</fullName>
    </submittedName>
</protein>
<dbReference type="OrthoDB" id="1430354at2"/>
<sequence length="208" mass="24681">MNTDKDYLETLKNLHVILKKSFHDFLNSDINIESFDYSIALLNRMKQYYRSQYDNKELLEKRYITNGADFFTEQLLFFIKIYLTKINSDLVAISEKQIVAKRGAIRPDISIWKNNEVVAIIECKTQLGWNRHKWEVDFNERERKLKNVFKDAKAYLVVLTGENWGGFEENDLLGEKYFCLLKNKWITSFENQSDIFVPIEKLLSKISL</sequence>
<gene>
    <name evidence="1" type="ORF">C1638_014605</name>
</gene>
<evidence type="ECO:0000313" key="1">
    <source>
        <dbReference type="EMBL" id="PWN63296.1"/>
    </source>
</evidence>
<name>A0A316WS07_9FLAO</name>
<organism evidence="1 2">
    <name type="scientific">Chryseobacterium oncorhynchi</name>
    <dbReference type="NCBI Taxonomy" id="741074"/>
    <lineage>
        <taxon>Bacteria</taxon>
        <taxon>Pseudomonadati</taxon>
        <taxon>Bacteroidota</taxon>
        <taxon>Flavobacteriia</taxon>
        <taxon>Flavobacteriales</taxon>
        <taxon>Weeksellaceae</taxon>
        <taxon>Chryseobacterium group</taxon>
        <taxon>Chryseobacterium</taxon>
    </lineage>
</organism>
<evidence type="ECO:0000313" key="2">
    <source>
        <dbReference type="Proteomes" id="UP000236182"/>
    </source>
</evidence>